<dbReference type="PANTHER" id="PTHR15020:SF50">
    <property type="entry name" value="UPF0659 PROTEIN YMR090W"/>
    <property type="match status" value="1"/>
</dbReference>
<evidence type="ECO:0000313" key="1">
    <source>
        <dbReference type="EMBL" id="AWB91906.1"/>
    </source>
</evidence>
<evidence type="ECO:0000313" key="2">
    <source>
        <dbReference type="Proteomes" id="UP000244384"/>
    </source>
</evidence>
<dbReference type="InterPro" id="IPR016040">
    <property type="entry name" value="NAD(P)-bd_dom"/>
</dbReference>
<sequence>MHVFIIGITGGVGSLVAQDLLKRGDTVAGLVRRPEQRDELAAAGMTGEVGDLTALSSTELVPLIGQADCVVFTAGAAGSQQATSALDGEGVVKAIEAAQLMPTPPRFVLVSVFPEAWRERNLGPDFDHYIHVKKTADIALVRSELDWVILRPSALQDEPGRGTVSLGPAEIHEEVPRADVAATLAALVHEPGISRQILELTAGSTPINEAVIRNVPKR</sequence>
<dbReference type="RefSeq" id="WP_108577551.1">
    <property type="nucleotide sequence ID" value="NZ_CP026952.1"/>
</dbReference>
<proteinExistence type="predicted"/>
<keyword evidence="2" id="KW-1185">Reference proteome</keyword>
<dbReference type="OrthoDB" id="9771302at2"/>
<gene>
    <name evidence="1" type="ORF">C3E78_06660</name>
</gene>
<dbReference type="AlphaFoldDB" id="A0A2S0WKN4"/>
<dbReference type="KEGG" id="aez:C3E78_06660"/>
<accession>A0A5F2EX90</accession>
<name>A0A2S0WKN4_9ACTN</name>
<organism evidence="1 2">
    <name type="scientific">Aeromicrobium chenweiae</name>
    <dbReference type="NCBI Taxonomy" id="2079793"/>
    <lineage>
        <taxon>Bacteria</taxon>
        <taxon>Bacillati</taxon>
        <taxon>Actinomycetota</taxon>
        <taxon>Actinomycetes</taxon>
        <taxon>Propionibacteriales</taxon>
        <taxon>Nocardioidaceae</taxon>
        <taxon>Aeromicrobium</taxon>
    </lineage>
</organism>
<dbReference type="InterPro" id="IPR036291">
    <property type="entry name" value="NAD(P)-bd_dom_sf"/>
</dbReference>
<dbReference type="EMBL" id="CP026952">
    <property type="protein sequence ID" value="AWB91906.1"/>
    <property type="molecule type" value="Genomic_DNA"/>
</dbReference>
<dbReference type="Proteomes" id="UP000244384">
    <property type="component" value="Chromosome"/>
</dbReference>
<reference evidence="2" key="1">
    <citation type="submission" date="2018-01" db="EMBL/GenBank/DDBJ databases">
        <authorList>
            <person name="Li J."/>
        </authorList>
    </citation>
    <scope>NUCLEOTIDE SEQUENCE [LARGE SCALE GENOMIC DNA]</scope>
    <source>
        <strain evidence="2">592</strain>
    </source>
</reference>
<accession>A0A2S0WKN4</accession>
<dbReference type="Gene3D" id="3.40.50.720">
    <property type="entry name" value="NAD(P)-binding Rossmann-like Domain"/>
    <property type="match status" value="1"/>
</dbReference>
<dbReference type="Pfam" id="PF13460">
    <property type="entry name" value="NAD_binding_10"/>
    <property type="match status" value="1"/>
</dbReference>
<dbReference type="SUPFAM" id="SSF51735">
    <property type="entry name" value="NAD(P)-binding Rossmann-fold domains"/>
    <property type="match status" value="1"/>
</dbReference>
<protein>
    <submittedName>
        <fullName evidence="1">NAD-dependent dehydratase</fullName>
    </submittedName>
</protein>
<dbReference type="PANTHER" id="PTHR15020">
    <property type="entry name" value="FLAVIN REDUCTASE-RELATED"/>
    <property type="match status" value="1"/>
</dbReference>